<dbReference type="SUPFAM" id="SSF51735">
    <property type="entry name" value="NAD(P)-binding Rossmann-fold domains"/>
    <property type="match status" value="1"/>
</dbReference>
<dbReference type="AlphaFoldDB" id="A0A1G2P172"/>
<protein>
    <submittedName>
        <fullName evidence="4">Oxidoreductase</fullName>
    </submittedName>
</protein>
<dbReference type="Proteomes" id="UP000176429">
    <property type="component" value="Unassembled WGS sequence"/>
</dbReference>
<dbReference type="InterPro" id="IPR002347">
    <property type="entry name" value="SDR_fam"/>
</dbReference>
<dbReference type="Pfam" id="PF13561">
    <property type="entry name" value="adh_short_C2"/>
    <property type="match status" value="1"/>
</dbReference>
<accession>A0A1G2P172</accession>
<comment type="caution">
    <text evidence="4">The sequence shown here is derived from an EMBL/GenBank/DDBJ whole genome shotgun (WGS) entry which is preliminary data.</text>
</comment>
<proteinExistence type="inferred from homology"/>
<gene>
    <name evidence="4" type="ORF">A3H68_03105</name>
</gene>
<dbReference type="PANTHER" id="PTHR42760:SF133">
    <property type="entry name" value="3-OXOACYL-[ACYL-CARRIER-PROTEIN] REDUCTASE"/>
    <property type="match status" value="1"/>
</dbReference>
<dbReference type="PRINTS" id="PR00080">
    <property type="entry name" value="SDRFAMILY"/>
</dbReference>
<evidence type="ECO:0000313" key="5">
    <source>
        <dbReference type="Proteomes" id="UP000176429"/>
    </source>
</evidence>
<organism evidence="4 5">
    <name type="scientific">Candidatus Taylorbacteria bacterium RIFCSPLOWO2_02_FULL_46_40</name>
    <dbReference type="NCBI Taxonomy" id="1802329"/>
    <lineage>
        <taxon>Bacteria</taxon>
        <taxon>Candidatus Tayloriibacteriota</taxon>
    </lineage>
</organism>
<dbReference type="PANTHER" id="PTHR42760">
    <property type="entry name" value="SHORT-CHAIN DEHYDROGENASES/REDUCTASES FAMILY MEMBER"/>
    <property type="match status" value="1"/>
</dbReference>
<evidence type="ECO:0000256" key="1">
    <source>
        <dbReference type="ARBA" id="ARBA00006484"/>
    </source>
</evidence>
<name>A0A1G2P172_9BACT</name>
<dbReference type="Gene3D" id="3.40.50.720">
    <property type="entry name" value="NAD(P)-binding Rossmann-like Domain"/>
    <property type="match status" value="1"/>
</dbReference>
<dbReference type="Pfam" id="PF00106">
    <property type="entry name" value="adh_short"/>
    <property type="match status" value="1"/>
</dbReference>
<evidence type="ECO:0000313" key="4">
    <source>
        <dbReference type="EMBL" id="OHA42068.1"/>
    </source>
</evidence>
<dbReference type="PRINTS" id="PR00081">
    <property type="entry name" value="GDHRDH"/>
</dbReference>
<evidence type="ECO:0000256" key="2">
    <source>
        <dbReference type="ARBA" id="ARBA00023002"/>
    </source>
</evidence>
<keyword evidence="2" id="KW-0560">Oxidoreductase</keyword>
<comment type="similarity">
    <text evidence="1 3">Belongs to the short-chain dehydrogenases/reductases (SDR) family.</text>
</comment>
<evidence type="ECO:0000256" key="3">
    <source>
        <dbReference type="RuleBase" id="RU000363"/>
    </source>
</evidence>
<dbReference type="GO" id="GO:0016616">
    <property type="term" value="F:oxidoreductase activity, acting on the CH-OH group of donors, NAD or NADP as acceptor"/>
    <property type="evidence" value="ECO:0007669"/>
    <property type="project" value="TreeGrafter"/>
</dbReference>
<sequence>MKNDTLTRFSLGGTVALITGGAGFLGKRHAEALLDGGGKVVLIDISKQTLDSCVKELTKQYGEDKVFGYICDITKEKEVEKTVGNIEEEVGPIGILINNAANNPKVEKTGSKNFFRLENFPASIWESDLAVGLTGAFLMAKYAGAVMAKRKKGSIVNISSELGIVAPDQRLYKMPGKTDEEQPVKPVTYSVIKHGLIGLSKYLATYYADKGIRSNALALGGVYNNHPDEFVKKLANLTPLGRMAKPDEYKAAILYLSSDASSFMTGSTISIDGGRTCW</sequence>
<dbReference type="InterPro" id="IPR036291">
    <property type="entry name" value="NAD(P)-bd_dom_sf"/>
</dbReference>
<reference evidence="4 5" key="1">
    <citation type="journal article" date="2016" name="Nat. Commun.">
        <title>Thousands of microbial genomes shed light on interconnected biogeochemical processes in an aquifer system.</title>
        <authorList>
            <person name="Anantharaman K."/>
            <person name="Brown C.T."/>
            <person name="Hug L.A."/>
            <person name="Sharon I."/>
            <person name="Castelle C.J."/>
            <person name="Probst A.J."/>
            <person name="Thomas B.C."/>
            <person name="Singh A."/>
            <person name="Wilkins M.J."/>
            <person name="Karaoz U."/>
            <person name="Brodie E.L."/>
            <person name="Williams K.H."/>
            <person name="Hubbard S.S."/>
            <person name="Banfield J.F."/>
        </authorList>
    </citation>
    <scope>NUCLEOTIDE SEQUENCE [LARGE SCALE GENOMIC DNA]</scope>
</reference>
<dbReference type="EMBL" id="MHSH01000012">
    <property type="protein sequence ID" value="OHA42068.1"/>
    <property type="molecule type" value="Genomic_DNA"/>
</dbReference>